<evidence type="ECO:0000256" key="2">
    <source>
        <dbReference type="ARBA" id="ARBA00023002"/>
    </source>
</evidence>
<dbReference type="Proteomes" id="UP001187192">
    <property type="component" value="Unassembled WGS sequence"/>
</dbReference>
<dbReference type="SUPFAM" id="SSF51735">
    <property type="entry name" value="NAD(P)-binding Rossmann-fold domains"/>
    <property type="match status" value="1"/>
</dbReference>
<accession>A0AA88D449</accession>
<gene>
    <name evidence="3" type="ORF">TIFTF001_001240</name>
</gene>
<dbReference type="InterPro" id="IPR036291">
    <property type="entry name" value="NAD(P)-bd_dom_sf"/>
</dbReference>
<dbReference type="PANTHER" id="PTHR10366">
    <property type="entry name" value="NAD DEPENDENT EPIMERASE/DEHYDRATASE"/>
    <property type="match status" value="1"/>
</dbReference>
<dbReference type="EMBL" id="BTGU01000001">
    <property type="protein sequence ID" value="GMN26259.1"/>
    <property type="molecule type" value="Genomic_DNA"/>
</dbReference>
<evidence type="ECO:0000313" key="3">
    <source>
        <dbReference type="EMBL" id="GMN26259.1"/>
    </source>
</evidence>
<evidence type="ECO:0000313" key="4">
    <source>
        <dbReference type="Proteomes" id="UP001187192"/>
    </source>
</evidence>
<organism evidence="3 4">
    <name type="scientific">Ficus carica</name>
    <name type="common">Common fig</name>
    <dbReference type="NCBI Taxonomy" id="3494"/>
    <lineage>
        <taxon>Eukaryota</taxon>
        <taxon>Viridiplantae</taxon>
        <taxon>Streptophyta</taxon>
        <taxon>Embryophyta</taxon>
        <taxon>Tracheophyta</taxon>
        <taxon>Spermatophyta</taxon>
        <taxon>Magnoliopsida</taxon>
        <taxon>eudicotyledons</taxon>
        <taxon>Gunneridae</taxon>
        <taxon>Pentapetalae</taxon>
        <taxon>rosids</taxon>
        <taxon>fabids</taxon>
        <taxon>Rosales</taxon>
        <taxon>Moraceae</taxon>
        <taxon>Ficeae</taxon>
        <taxon>Ficus</taxon>
    </lineage>
</organism>
<dbReference type="Gene3D" id="3.40.50.720">
    <property type="entry name" value="NAD(P)-binding Rossmann-like Domain"/>
    <property type="match status" value="1"/>
</dbReference>
<comment type="caution">
    <text evidence="3">The sequence shown here is derived from an EMBL/GenBank/DDBJ whole genome shotgun (WGS) entry which is preliminary data.</text>
</comment>
<dbReference type="GO" id="GO:0016616">
    <property type="term" value="F:oxidoreductase activity, acting on the CH-OH group of donors, NAD or NADP as acceptor"/>
    <property type="evidence" value="ECO:0007669"/>
    <property type="project" value="TreeGrafter"/>
</dbReference>
<sequence length="146" mass="16332">MVTINPAMVIGPLLQPTLNATVELILNFINGGQTFPNQSYGWVNVRDVADAHIRAYEILSARGRHILAERVAHYSEITKILRELYPAFQVAHKQVLFPYDELFMPTYQVSNEKAKSLGIEYIPLEDQSGNAVDFERIVAGCAEVVA</sequence>
<dbReference type="AlphaFoldDB" id="A0AA88D449"/>
<evidence type="ECO:0000256" key="1">
    <source>
        <dbReference type="ARBA" id="ARBA00022857"/>
    </source>
</evidence>
<protein>
    <submittedName>
        <fullName evidence="3">Uncharacterized protein</fullName>
    </submittedName>
</protein>
<dbReference type="PANTHER" id="PTHR10366:SF852">
    <property type="entry name" value="CINNAMOYL-COA REDUCTASE CAD2"/>
    <property type="match status" value="1"/>
</dbReference>
<keyword evidence="1" id="KW-0521">NADP</keyword>
<proteinExistence type="predicted"/>
<name>A0AA88D449_FICCA</name>
<keyword evidence="2" id="KW-0560">Oxidoreductase</keyword>
<dbReference type="InterPro" id="IPR050425">
    <property type="entry name" value="NAD(P)_dehydrat-like"/>
</dbReference>
<keyword evidence="4" id="KW-1185">Reference proteome</keyword>
<reference evidence="3" key="1">
    <citation type="submission" date="2023-07" db="EMBL/GenBank/DDBJ databases">
        <title>draft genome sequence of fig (Ficus carica).</title>
        <authorList>
            <person name="Takahashi T."/>
            <person name="Nishimura K."/>
        </authorList>
    </citation>
    <scope>NUCLEOTIDE SEQUENCE</scope>
</reference>